<evidence type="ECO:0000256" key="3">
    <source>
        <dbReference type="ARBA" id="ARBA00022598"/>
    </source>
</evidence>
<dbReference type="GO" id="GO:0060271">
    <property type="term" value="P:cilium assembly"/>
    <property type="evidence" value="ECO:0007669"/>
    <property type="project" value="TreeGrafter"/>
</dbReference>
<keyword evidence="5" id="KW-0067">ATP-binding</keyword>
<gene>
    <name evidence="6" type="ORF">HERILL_LOCUS8380</name>
</gene>
<dbReference type="Gene3D" id="3.30.470.20">
    <property type="entry name" value="ATP-grasp fold, B domain"/>
    <property type="match status" value="1"/>
</dbReference>
<accession>A0A7R8UR67</accession>
<evidence type="ECO:0008006" key="8">
    <source>
        <dbReference type="Google" id="ProtNLM"/>
    </source>
</evidence>
<dbReference type="OrthoDB" id="202825at2759"/>
<keyword evidence="4" id="KW-0547">Nucleotide-binding</keyword>
<dbReference type="InterPro" id="IPR004344">
    <property type="entry name" value="TTL/TTLL_fam"/>
</dbReference>
<dbReference type="GO" id="GO:0005524">
    <property type="term" value="F:ATP binding"/>
    <property type="evidence" value="ECO:0007669"/>
    <property type="project" value="UniProtKB-KW"/>
</dbReference>
<name>A0A7R8UR67_HERIL</name>
<comment type="subcellular location">
    <subcellularLocation>
        <location evidence="1">Cytoplasm</location>
    </subcellularLocation>
</comment>
<evidence type="ECO:0000256" key="4">
    <source>
        <dbReference type="ARBA" id="ARBA00022741"/>
    </source>
</evidence>
<evidence type="ECO:0000313" key="6">
    <source>
        <dbReference type="EMBL" id="CAD7085544.1"/>
    </source>
</evidence>
<dbReference type="OMA" id="CMIGAEH"/>
<dbReference type="SUPFAM" id="SSF56059">
    <property type="entry name" value="Glutathione synthetase ATP-binding domain-like"/>
    <property type="match status" value="1"/>
</dbReference>
<evidence type="ECO:0000313" key="7">
    <source>
        <dbReference type="Proteomes" id="UP000594454"/>
    </source>
</evidence>
<dbReference type="AlphaFoldDB" id="A0A7R8UR67"/>
<dbReference type="Pfam" id="PF03133">
    <property type="entry name" value="TTL"/>
    <property type="match status" value="1"/>
</dbReference>
<sequence length="661" mass="76599">MTQVAPKNKFDYSVQSNIHEENLSCDRHSSLSVSPLKENVLEEIQNTKMCSTMELPEDLRRVVETVLSESSKPMAQIRIDESLANIPNVEIKVNLVSRPRFALLKKYSKTVIREKKVFRVIGPKSVVIDVLQKRGWIHVFESHYKSNRNCKFDLSYSEAILSLPNIIPDEGFYEYWSRCEKIILSLLCVQAPINLIWSNLRWVDTKLLIALNDPDVILNKIGEPYFTPKNILAKTLRTGHWFSQTDAAKVHFPRTYLVSEEVELEIFENDYHITACLGFLKFIVEKTEKGGINSLFNEYAWHIPFSTFEFAMKQVTELVKFDRDDSATGRNIVKWDWESFISYHLLLTSPGSTIIQAPPGKDIEKIIRKTKKIISEVSLVAPDRNIDGSRNIWILKPKHSQCGKGIVLSNRLDNIRQAVSKDYLVQKYIERPLLILNAKGDIRQFLLVTSILPLKIWMYKECYVRLSTQVFNLDNLDPAIHVTNFSVQKDYVVDPRRNPQLPTYNMLDTKSFQRYLQIIGKPKAWRQRIYPGMKRTIIACLLANQEHFIQKPNNFELFGADFIVDEDCTPWLLEINQNPHLAPSTPVTAKLCPQLVEDVFKVVLDRKENPRVDTGSFELIYNQSVTSIPRNKKYFFIQGQRFSHDTIRREMYQHLASLANP</sequence>
<dbReference type="Proteomes" id="UP000594454">
    <property type="component" value="Chromosome 3"/>
</dbReference>
<protein>
    <recommendedName>
        <fullName evidence="8">Tubulin-tyrosine ligase</fullName>
    </recommendedName>
</protein>
<keyword evidence="7" id="KW-1185">Reference proteome</keyword>
<dbReference type="GO" id="GO:0005930">
    <property type="term" value="C:axoneme"/>
    <property type="evidence" value="ECO:0007669"/>
    <property type="project" value="TreeGrafter"/>
</dbReference>
<reference evidence="6 7" key="1">
    <citation type="submission" date="2020-11" db="EMBL/GenBank/DDBJ databases">
        <authorList>
            <person name="Wallbank WR R."/>
            <person name="Pardo Diaz C."/>
            <person name="Kozak K."/>
            <person name="Martin S."/>
            <person name="Jiggins C."/>
            <person name="Moest M."/>
            <person name="Warren A I."/>
            <person name="Generalovic N T."/>
            <person name="Byers J.R.P. K."/>
            <person name="Montejo-Kovacevich G."/>
            <person name="Yen C E."/>
        </authorList>
    </citation>
    <scope>NUCLEOTIDE SEQUENCE [LARGE SCALE GENOMIC DNA]</scope>
</reference>
<dbReference type="EMBL" id="LR899011">
    <property type="protein sequence ID" value="CAD7085544.1"/>
    <property type="molecule type" value="Genomic_DNA"/>
</dbReference>
<organism evidence="6 7">
    <name type="scientific">Hermetia illucens</name>
    <name type="common">Black soldier fly</name>
    <dbReference type="NCBI Taxonomy" id="343691"/>
    <lineage>
        <taxon>Eukaryota</taxon>
        <taxon>Metazoa</taxon>
        <taxon>Ecdysozoa</taxon>
        <taxon>Arthropoda</taxon>
        <taxon>Hexapoda</taxon>
        <taxon>Insecta</taxon>
        <taxon>Pterygota</taxon>
        <taxon>Neoptera</taxon>
        <taxon>Endopterygota</taxon>
        <taxon>Diptera</taxon>
        <taxon>Brachycera</taxon>
        <taxon>Stratiomyomorpha</taxon>
        <taxon>Stratiomyidae</taxon>
        <taxon>Hermetiinae</taxon>
        <taxon>Hermetia</taxon>
    </lineage>
</organism>
<dbReference type="InterPro" id="IPR051437">
    <property type="entry name" value="TTLL_monoglycylase"/>
</dbReference>
<dbReference type="PROSITE" id="PS51221">
    <property type="entry name" value="TTL"/>
    <property type="match status" value="1"/>
</dbReference>
<keyword evidence="3" id="KW-0436">Ligase</keyword>
<keyword evidence="2" id="KW-0963">Cytoplasm</keyword>
<dbReference type="GO" id="GO:0070736">
    <property type="term" value="F:protein-glycine ligase activity, initiating"/>
    <property type="evidence" value="ECO:0007669"/>
    <property type="project" value="TreeGrafter"/>
</dbReference>
<evidence type="ECO:0000256" key="1">
    <source>
        <dbReference type="ARBA" id="ARBA00004496"/>
    </source>
</evidence>
<evidence type="ECO:0000256" key="5">
    <source>
        <dbReference type="ARBA" id="ARBA00022840"/>
    </source>
</evidence>
<dbReference type="InParanoid" id="A0A7R8UR67"/>
<dbReference type="PANTHER" id="PTHR45870">
    <property type="entry name" value="TUBULIN MONOGLYCYLASE TTLL3"/>
    <property type="match status" value="1"/>
</dbReference>
<dbReference type="GO" id="GO:0003341">
    <property type="term" value="P:cilium movement"/>
    <property type="evidence" value="ECO:0007669"/>
    <property type="project" value="TreeGrafter"/>
</dbReference>
<dbReference type="PANTHER" id="PTHR45870:SF2">
    <property type="entry name" value="TUBULIN MONOGLYCYLASE TTLL3"/>
    <property type="match status" value="1"/>
</dbReference>
<proteinExistence type="predicted"/>
<dbReference type="GO" id="GO:0015630">
    <property type="term" value="C:microtubule cytoskeleton"/>
    <property type="evidence" value="ECO:0007669"/>
    <property type="project" value="TreeGrafter"/>
</dbReference>
<evidence type="ECO:0000256" key="2">
    <source>
        <dbReference type="ARBA" id="ARBA00022490"/>
    </source>
</evidence>